<accession>A0A4R2NFH3</accession>
<sequence length="523" mass="57226">MSLHSPSQATLWQTLLPAAMVGTDKKTVAAPLLDGAVGALLAQVQAQAAQPALALLQMAGVLAVCERAGWKGQAPATPGSGAAACAIGPEEWVPLEPGDLHSCLHWLLTEAPQRLQIELFQRLHAARRRLPVGVLPLALDTGSRSTALRPSLVAVLGERGRWLARHSSHWRYAIGTADSAPAATRWQEGTLAQRVQLLQEERATDPASARQRLQAALPDLPAKERADLVAVLHTGLSADDEALLTTLAQQDRGREVRQNARALLVQLPTSVPTLRAIARVQVCLEQARPGDWRLEPPQAPGEDWKAEGLEAERPKHESMGERAWWLYQLARQVPLAWWPQHTGMAPDALVQWASQGDWHEALVRAWLDVLKMAPETAWCHAFLEHWPGKLLRESPATVLALLPAADREPYWLRTLQAMGKAQVGGLDEVLQQIVAAYPPGQHLSLALSQQLLEKLPLYLHRYYHLPLAELCCVLHPDTLAPLLAQAQQQHSEDQAPGQALAQALRHSLPVLLARRAFAQLPAA</sequence>
<gene>
    <name evidence="1" type="ORF">EV674_10395</name>
</gene>
<proteinExistence type="predicted"/>
<dbReference type="InterPro" id="IPR043746">
    <property type="entry name" value="DUF5691"/>
</dbReference>
<dbReference type="OrthoDB" id="262508at2"/>
<dbReference type="RefSeq" id="WP_119012896.1">
    <property type="nucleotide sequence ID" value="NZ_QXNC01000010.1"/>
</dbReference>
<comment type="caution">
    <text evidence="1">The sequence shown here is derived from an EMBL/GenBank/DDBJ whole genome shotgun (WGS) entry which is preliminary data.</text>
</comment>
<evidence type="ECO:0000313" key="2">
    <source>
        <dbReference type="Proteomes" id="UP000295182"/>
    </source>
</evidence>
<reference evidence="1 2" key="1">
    <citation type="submission" date="2019-03" db="EMBL/GenBank/DDBJ databases">
        <title>Genomic Encyclopedia of Type Strains, Phase IV (KMG-IV): sequencing the most valuable type-strain genomes for metagenomic binning, comparative biology and taxonomic classification.</title>
        <authorList>
            <person name="Goeker M."/>
        </authorList>
    </citation>
    <scope>NUCLEOTIDE SEQUENCE [LARGE SCALE GENOMIC DNA]</scope>
    <source>
        <strain evidence="1 2">DSM 1837</strain>
    </source>
</reference>
<evidence type="ECO:0000313" key="1">
    <source>
        <dbReference type="EMBL" id="TCP19865.1"/>
    </source>
</evidence>
<dbReference type="EMBL" id="SLXH01000003">
    <property type="protein sequence ID" value="TCP19865.1"/>
    <property type="molecule type" value="Genomic_DNA"/>
</dbReference>
<organism evidence="1 2">
    <name type="scientific">Simplicispira metamorpha</name>
    <dbReference type="NCBI Taxonomy" id="80881"/>
    <lineage>
        <taxon>Bacteria</taxon>
        <taxon>Pseudomonadati</taxon>
        <taxon>Pseudomonadota</taxon>
        <taxon>Betaproteobacteria</taxon>
        <taxon>Burkholderiales</taxon>
        <taxon>Comamonadaceae</taxon>
        <taxon>Simplicispira</taxon>
    </lineage>
</organism>
<keyword evidence="2" id="KW-1185">Reference proteome</keyword>
<name>A0A4R2NFH3_9BURK</name>
<protein>
    <submittedName>
        <fullName evidence="1">Uncharacterized protein</fullName>
    </submittedName>
</protein>
<dbReference type="Proteomes" id="UP000295182">
    <property type="component" value="Unassembled WGS sequence"/>
</dbReference>
<dbReference type="Pfam" id="PF18944">
    <property type="entry name" value="DUF5691"/>
    <property type="match status" value="1"/>
</dbReference>
<dbReference type="AlphaFoldDB" id="A0A4R2NFH3"/>